<dbReference type="Gene3D" id="3.90.176.10">
    <property type="entry name" value="Toxin ADP-ribosyltransferase, Chain A, domain 1"/>
    <property type="match status" value="1"/>
</dbReference>
<keyword evidence="3 9" id="KW-0808">Transferase</keyword>
<comment type="catalytic activity">
    <reaction evidence="7 9">
        <text>L-arginyl-[protein] + NAD(+) = N(omega)-(ADP-D-ribosyl)-L-arginyl-[protein] + nicotinamide + H(+)</text>
        <dbReference type="Rhea" id="RHEA:19149"/>
        <dbReference type="Rhea" id="RHEA-COMP:10532"/>
        <dbReference type="Rhea" id="RHEA-COMP:15087"/>
        <dbReference type="ChEBI" id="CHEBI:15378"/>
        <dbReference type="ChEBI" id="CHEBI:17154"/>
        <dbReference type="ChEBI" id="CHEBI:29965"/>
        <dbReference type="ChEBI" id="CHEBI:57540"/>
        <dbReference type="ChEBI" id="CHEBI:142554"/>
        <dbReference type="EC" id="2.4.2.31"/>
    </reaction>
</comment>
<dbReference type="PROSITE" id="PS50088">
    <property type="entry name" value="ANK_REPEAT"/>
    <property type="match status" value="6"/>
</dbReference>
<keyword evidence="6 8" id="KW-0040">ANK repeat</keyword>
<evidence type="ECO:0000256" key="3">
    <source>
        <dbReference type="ARBA" id="ARBA00022679"/>
    </source>
</evidence>
<sequence length="1236" mass="131837">MNMPEAESYMQQHRDHIEAELSSALSHAILTNDPHPVRCMGTHLLGGATAATQSVETLAASQGADGLVSLDDNWSPAAWLQTAVNLSSLVLHALSLPDSAGLAARDAICALDSPEKFKELLQRNGFLHALSSRMAEEAARLREVTPAASPPGEAAATKFAEGVETLVYGPIHLFFSGLEGLVGAPHPLVHHGMRGEHCAAADSDAPFVTSNYGTRTTARTEWHFVAAPHDKAFLDSIAGEWPADKTPPRRPTDGSAYQREPLPPSAFAEPLAAKNRQLAEAGEPEMLEDELLACRLYTGPMFVKYNTVLRGQGMRAARQAEEQAAARERRAARASGGAAARVGGPTPLSDIEAECKRLCQGNLYTTTLHLINSAVIKLSKITTVRKVYRGLAGRKLPASMMERNRFGTRGGVEFAFLSTSTDRSVAEQYSSNGAAGLIFEIAQGLTDRGASIAWLSQYDLEAEVLFPPLSALEMIAWRQQGEKMVFELRLSVNLTSEPIERVIGKFKNANANLLQVLRSSLHTGGAPQLSLLSLDGLIQTSKARDRSWFNVLENYQKATMDAFKHYRDALHLLSSEDMWRTPDAPEERRKKMRKLLTIAAGGGEHGAACEILRTLHRECDAAGGALRCFPPRRSSEEEARATRGRAEAALRRAAVHAAAVAAEERWRVEVAAALLAEGARPPFGALLVRLAGGGHAGAREALARTFAALVAALFAEPALSKGRRVLVLPAGTGGAPAEQGKAWKEGEVVREEAGGKVGVRVGGEEVEVCEAFVLPCDGEGGGGGALLREAAAAGEVELVAALLEHGGVHVREADGEATTALHRATAGGHEAVCRRLLDHGAKMGAPRDVRGKRPLDFVFHHQRSTLLRIDAPSAADKDFGGKRLPAVERRAVAAAAGVRAARTLRKLSPPPPALASAAAAPHVLAAAFEGTEEQLHEALAAGGDANCFDEACGLTPLMLCARDAEAGEGKTRLLLHYRAEIERQSRRGCTALSIAAEAGHEAVVRLLLEEDALRIDAEGSDSDPPGSTVDLRDKKGATPLNHAAFNGHARVAELLLAHGAECDHVTDAGPESDDDFTPLHRASLHGHLAVVKVLFKFGAKVRSSKRDGYHALLFACLMGQIDVAREIINSSAGATVNQKNKKGISCLMAASKNDHGPTVRLLIQARANINDVDEEMMTPLLHACNASAEDCVEILVKEGADCNAQDKNGRTPLSVAEERGDEHAIAAIREALRRAP</sequence>
<proteinExistence type="inferred from homology"/>
<evidence type="ECO:0000256" key="7">
    <source>
        <dbReference type="ARBA" id="ARBA00047597"/>
    </source>
</evidence>
<feature type="repeat" description="ANK" evidence="8">
    <location>
        <begin position="1074"/>
        <end position="1106"/>
    </location>
</feature>
<dbReference type="EC" id="2.4.2.31" evidence="9"/>
<evidence type="ECO:0000256" key="2">
    <source>
        <dbReference type="ARBA" id="ARBA00022676"/>
    </source>
</evidence>
<dbReference type="SMART" id="SM00248">
    <property type="entry name" value="ANK"/>
    <property type="match status" value="9"/>
</dbReference>
<dbReference type="GO" id="GO:0016779">
    <property type="term" value="F:nucleotidyltransferase activity"/>
    <property type="evidence" value="ECO:0007669"/>
    <property type="project" value="UniProtKB-KW"/>
</dbReference>
<dbReference type="SUPFAM" id="SSF48403">
    <property type="entry name" value="Ankyrin repeat"/>
    <property type="match status" value="2"/>
</dbReference>
<dbReference type="PRINTS" id="PR01415">
    <property type="entry name" value="ANKYRIN"/>
</dbReference>
<name>A0AB34K461_PRYPA</name>
<evidence type="ECO:0000313" key="12">
    <source>
        <dbReference type="Proteomes" id="UP001515480"/>
    </source>
</evidence>
<dbReference type="AlphaFoldDB" id="A0AB34K461"/>
<evidence type="ECO:0000256" key="9">
    <source>
        <dbReference type="RuleBase" id="RU361228"/>
    </source>
</evidence>
<feature type="repeat" description="ANK" evidence="8">
    <location>
        <begin position="1035"/>
        <end position="1067"/>
    </location>
</feature>
<gene>
    <name evidence="11" type="ORF">AB1Y20_009379</name>
</gene>
<keyword evidence="2 9" id="KW-0328">Glycosyltransferase</keyword>
<feature type="region of interest" description="Disordered" evidence="10">
    <location>
        <begin position="240"/>
        <end position="266"/>
    </location>
</feature>
<evidence type="ECO:0000256" key="8">
    <source>
        <dbReference type="PROSITE-ProRule" id="PRU00023"/>
    </source>
</evidence>
<dbReference type="InterPro" id="IPR051165">
    <property type="entry name" value="Multifunctional_ANK_Repeat"/>
</dbReference>
<dbReference type="PROSITE" id="PS51996">
    <property type="entry name" value="TR_MART"/>
    <property type="match status" value="1"/>
</dbReference>
<feature type="repeat" description="ANK" evidence="8">
    <location>
        <begin position="816"/>
        <end position="848"/>
    </location>
</feature>
<evidence type="ECO:0000256" key="4">
    <source>
        <dbReference type="ARBA" id="ARBA00022695"/>
    </source>
</evidence>
<comment type="caution">
    <text evidence="11">The sequence shown here is derived from an EMBL/GenBank/DDBJ whole genome shotgun (WGS) entry which is preliminary data.</text>
</comment>
<protein>
    <recommendedName>
        <fullName evidence="9">NAD(P)(+)--arginine ADP-ribosyltransferase</fullName>
        <ecNumber evidence="9">2.4.2.31</ecNumber>
    </recommendedName>
    <alternativeName>
        <fullName evidence="9">Mono(ADP-ribosyl)transferase</fullName>
    </alternativeName>
</protein>
<feature type="repeat" description="ANK" evidence="8">
    <location>
        <begin position="1142"/>
        <end position="1174"/>
    </location>
</feature>
<dbReference type="SUPFAM" id="SSF56399">
    <property type="entry name" value="ADP-ribosylation"/>
    <property type="match status" value="1"/>
</dbReference>
<dbReference type="PROSITE" id="PS50297">
    <property type="entry name" value="ANK_REP_REGION"/>
    <property type="match status" value="5"/>
</dbReference>
<dbReference type="PANTHER" id="PTHR24123:SF33">
    <property type="entry name" value="PROTEIN HOS4"/>
    <property type="match status" value="1"/>
</dbReference>
<dbReference type="EMBL" id="JBGBPQ010000002">
    <property type="protein sequence ID" value="KAL1528008.1"/>
    <property type="molecule type" value="Genomic_DNA"/>
</dbReference>
<dbReference type="Pfam" id="PF01129">
    <property type="entry name" value="ART"/>
    <property type="match status" value="1"/>
</dbReference>
<dbReference type="Pfam" id="PF12796">
    <property type="entry name" value="Ank_2"/>
    <property type="match status" value="4"/>
</dbReference>
<evidence type="ECO:0000256" key="5">
    <source>
        <dbReference type="ARBA" id="ARBA00022737"/>
    </source>
</evidence>
<evidence type="ECO:0000256" key="1">
    <source>
        <dbReference type="ARBA" id="ARBA00009558"/>
    </source>
</evidence>
<dbReference type="InterPro" id="IPR002110">
    <property type="entry name" value="Ankyrin_rpt"/>
</dbReference>
<keyword evidence="5" id="KW-0677">Repeat</keyword>
<reference evidence="11 12" key="1">
    <citation type="journal article" date="2024" name="Science">
        <title>Giant polyketide synthase enzymes in the biosynthesis of giant marine polyether toxins.</title>
        <authorList>
            <person name="Fallon T.R."/>
            <person name="Shende V.V."/>
            <person name="Wierzbicki I.H."/>
            <person name="Pendleton A.L."/>
            <person name="Watervoot N.F."/>
            <person name="Auber R.P."/>
            <person name="Gonzalez D.J."/>
            <person name="Wisecaver J.H."/>
            <person name="Moore B.S."/>
        </authorList>
    </citation>
    <scope>NUCLEOTIDE SEQUENCE [LARGE SCALE GENOMIC DNA]</scope>
    <source>
        <strain evidence="11 12">12B1</strain>
    </source>
</reference>
<dbReference type="PANTHER" id="PTHR24123">
    <property type="entry name" value="ANKYRIN REPEAT-CONTAINING"/>
    <property type="match status" value="1"/>
</dbReference>
<organism evidence="11 12">
    <name type="scientific">Prymnesium parvum</name>
    <name type="common">Toxic golden alga</name>
    <dbReference type="NCBI Taxonomy" id="97485"/>
    <lineage>
        <taxon>Eukaryota</taxon>
        <taxon>Haptista</taxon>
        <taxon>Haptophyta</taxon>
        <taxon>Prymnesiophyceae</taxon>
        <taxon>Prymnesiales</taxon>
        <taxon>Prymnesiaceae</taxon>
        <taxon>Prymnesium</taxon>
    </lineage>
</organism>
<feature type="repeat" description="ANK" evidence="8">
    <location>
        <begin position="1175"/>
        <end position="1207"/>
    </location>
</feature>
<evidence type="ECO:0000256" key="10">
    <source>
        <dbReference type="SAM" id="MobiDB-lite"/>
    </source>
</evidence>
<keyword evidence="12" id="KW-1185">Reference proteome</keyword>
<evidence type="ECO:0000256" key="6">
    <source>
        <dbReference type="ARBA" id="ARBA00023043"/>
    </source>
</evidence>
<dbReference type="Proteomes" id="UP001515480">
    <property type="component" value="Unassembled WGS sequence"/>
</dbReference>
<dbReference type="InterPro" id="IPR000768">
    <property type="entry name" value="ART"/>
</dbReference>
<accession>A0AB34K461</accession>
<feature type="repeat" description="ANK" evidence="8">
    <location>
        <begin position="987"/>
        <end position="1012"/>
    </location>
</feature>
<dbReference type="InterPro" id="IPR036770">
    <property type="entry name" value="Ankyrin_rpt-contain_sf"/>
</dbReference>
<evidence type="ECO:0000313" key="11">
    <source>
        <dbReference type="EMBL" id="KAL1528008.1"/>
    </source>
</evidence>
<keyword evidence="9" id="KW-0520">NAD</keyword>
<comment type="similarity">
    <text evidence="1 9">Belongs to the Arg-specific ADP-ribosyltransferase family.</text>
</comment>
<dbReference type="Gene3D" id="1.25.40.20">
    <property type="entry name" value="Ankyrin repeat-containing domain"/>
    <property type="match status" value="5"/>
</dbReference>
<feature type="compositionally biased region" description="Basic and acidic residues" evidence="10">
    <location>
        <begin position="242"/>
        <end position="252"/>
    </location>
</feature>
<dbReference type="GO" id="GO:0106274">
    <property type="term" value="F:NAD+-protein-arginine ADP-ribosyltransferase activity"/>
    <property type="evidence" value="ECO:0007669"/>
    <property type="project" value="UniProtKB-EC"/>
</dbReference>
<keyword evidence="4" id="KW-0548">Nucleotidyltransferase</keyword>
<keyword evidence="9" id="KW-0521">NADP</keyword>